<dbReference type="SUPFAM" id="SSF49384">
    <property type="entry name" value="Carbohydrate-binding domain"/>
    <property type="match status" value="1"/>
</dbReference>
<evidence type="ECO:0000256" key="6">
    <source>
        <dbReference type="ARBA" id="ARBA00023295"/>
    </source>
</evidence>
<keyword evidence="5" id="KW-0119">Carbohydrate metabolism</keyword>
<keyword evidence="13" id="KW-1185">Reference proteome</keyword>
<keyword evidence="4" id="KW-0378">Hydrolase</keyword>
<keyword evidence="1" id="KW-0719">Serine esterase</keyword>
<evidence type="ECO:0000259" key="10">
    <source>
        <dbReference type="PROSITE" id="PS50853"/>
    </source>
</evidence>
<dbReference type="RefSeq" id="WP_229822994.1">
    <property type="nucleotide sequence ID" value="NZ_BMRC01000001.1"/>
</dbReference>
<organism evidence="12 13">
    <name type="scientific">Nonomuraea spiralis</name>
    <dbReference type="NCBI Taxonomy" id="46182"/>
    <lineage>
        <taxon>Bacteria</taxon>
        <taxon>Bacillati</taxon>
        <taxon>Actinomycetota</taxon>
        <taxon>Actinomycetes</taxon>
        <taxon>Streptosporangiales</taxon>
        <taxon>Streptosporangiaceae</taxon>
        <taxon>Nonomuraea</taxon>
    </lineage>
</organism>
<dbReference type="Proteomes" id="UP001589647">
    <property type="component" value="Unassembled WGS sequence"/>
</dbReference>
<dbReference type="InterPro" id="IPR013783">
    <property type="entry name" value="Ig-like_fold"/>
</dbReference>
<dbReference type="SUPFAM" id="SSF53474">
    <property type="entry name" value="alpha/beta-Hydrolases"/>
    <property type="match status" value="1"/>
</dbReference>
<evidence type="ECO:0000256" key="2">
    <source>
        <dbReference type="ARBA" id="ARBA00022729"/>
    </source>
</evidence>
<dbReference type="InterPro" id="IPR029058">
    <property type="entry name" value="AB_hydrolase_fold"/>
</dbReference>
<dbReference type="InterPro" id="IPR054579">
    <property type="entry name" value="GCE-like_dom"/>
</dbReference>
<dbReference type="Pfam" id="PF00553">
    <property type="entry name" value="CBM_2"/>
    <property type="match status" value="1"/>
</dbReference>
<dbReference type="InterPro" id="IPR003961">
    <property type="entry name" value="FN3_dom"/>
</dbReference>
<feature type="chain" id="PRO_5045651343" evidence="9">
    <location>
        <begin position="28"/>
        <end position="718"/>
    </location>
</feature>
<name>A0ABV5I502_9ACTN</name>
<dbReference type="CDD" id="cd00063">
    <property type="entry name" value="FN3"/>
    <property type="match status" value="2"/>
</dbReference>
<dbReference type="InterPro" id="IPR050964">
    <property type="entry name" value="Striated_Muscle_Regulatory"/>
</dbReference>
<accession>A0ABV5I502</accession>
<feature type="compositionally biased region" description="Low complexity" evidence="8">
    <location>
        <begin position="518"/>
        <end position="543"/>
    </location>
</feature>
<evidence type="ECO:0000256" key="4">
    <source>
        <dbReference type="ARBA" id="ARBA00022801"/>
    </source>
</evidence>
<dbReference type="SMART" id="SM00060">
    <property type="entry name" value="FN3"/>
    <property type="match status" value="2"/>
</dbReference>
<evidence type="ECO:0000256" key="8">
    <source>
        <dbReference type="SAM" id="MobiDB-lite"/>
    </source>
</evidence>
<comment type="caution">
    <text evidence="12">The sequence shown here is derived from an EMBL/GenBank/DDBJ whole genome shotgun (WGS) entry which is preliminary data.</text>
</comment>
<evidence type="ECO:0000256" key="9">
    <source>
        <dbReference type="SAM" id="SignalP"/>
    </source>
</evidence>
<feature type="region of interest" description="Disordered" evidence="8">
    <location>
        <begin position="509"/>
        <end position="543"/>
    </location>
</feature>
<dbReference type="Gene3D" id="2.60.40.290">
    <property type="match status" value="1"/>
</dbReference>
<dbReference type="InterPro" id="IPR001919">
    <property type="entry name" value="CBD2"/>
</dbReference>
<feature type="compositionally biased region" description="Polar residues" evidence="8">
    <location>
        <begin position="411"/>
        <end position="420"/>
    </location>
</feature>
<proteinExistence type="predicted"/>
<dbReference type="Pfam" id="PF22244">
    <property type="entry name" value="GCE_fung"/>
    <property type="match status" value="1"/>
</dbReference>
<feature type="region of interest" description="Disordered" evidence="8">
    <location>
        <begin position="411"/>
        <end position="431"/>
    </location>
</feature>
<keyword evidence="6" id="KW-0326">Glycosidase</keyword>
<dbReference type="InterPro" id="IPR008965">
    <property type="entry name" value="CBM2/CBM3_carb-bd_dom_sf"/>
</dbReference>
<dbReference type="PANTHER" id="PTHR13817">
    <property type="entry name" value="TITIN"/>
    <property type="match status" value="1"/>
</dbReference>
<dbReference type="EMBL" id="JBHMEI010000001">
    <property type="protein sequence ID" value="MFB9199613.1"/>
    <property type="molecule type" value="Genomic_DNA"/>
</dbReference>
<keyword evidence="3" id="KW-0677">Repeat</keyword>
<keyword evidence="2 9" id="KW-0732">Signal</keyword>
<feature type="domain" description="Fibronectin type-III" evidence="10">
    <location>
        <begin position="423"/>
        <end position="514"/>
    </location>
</feature>
<dbReference type="SUPFAM" id="SSF49265">
    <property type="entry name" value="Fibronectin type III"/>
    <property type="match status" value="1"/>
</dbReference>
<dbReference type="InterPro" id="IPR036116">
    <property type="entry name" value="FN3_sf"/>
</dbReference>
<protein>
    <submittedName>
        <fullName evidence="12">Fibronectin type III domain-containing protein</fullName>
    </submittedName>
</protein>
<evidence type="ECO:0000313" key="12">
    <source>
        <dbReference type="EMBL" id="MFB9199613.1"/>
    </source>
</evidence>
<feature type="signal peptide" evidence="9">
    <location>
        <begin position="1"/>
        <end position="27"/>
    </location>
</feature>
<evidence type="ECO:0000256" key="5">
    <source>
        <dbReference type="ARBA" id="ARBA00023277"/>
    </source>
</evidence>
<evidence type="ECO:0000259" key="11">
    <source>
        <dbReference type="PROSITE" id="PS51173"/>
    </source>
</evidence>
<dbReference type="PROSITE" id="PS50853">
    <property type="entry name" value="FN3"/>
    <property type="match status" value="2"/>
</dbReference>
<feature type="domain" description="CBM2" evidence="11">
    <location>
        <begin position="612"/>
        <end position="718"/>
    </location>
</feature>
<dbReference type="Gene3D" id="2.60.40.10">
    <property type="entry name" value="Immunoglobulins"/>
    <property type="match status" value="2"/>
</dbReference>
<dbReference type="PANTHER" id="PTHR13817:SF73">
    <property type="entry name" value="FIBRONECTIN TYPE-III DOMAIN-CONTAINING PROTEIN"/>
    <property type="match status" value="1"/>
</dbReference>
<dbReference type="InterPro" id="IPR012291">
    <property type="entry name" value="CBM2_carb-bd_dom_sf"/>
</dbReference>
<gene>
    <name evidence="12" type="ORF">ACFFV7_00300</name>
</gene>
<dbReference type="Pfam" id="PF00041">
    <property type="entry name" value="fn3"/>
    <property type="match status" value="2"/>
</dbReference>
<dbReference type="PROSITE" id="PS51173">
    <property type="entry name" value="CBM2"/>
    <property type="match status" value="1"/>
</dbReference>
<keyword evidence="7" id="KW-0624">Polysaccharide degradation</keyword>
<dbReference type="SMART" id="SM00637">
    <property type="entry name" value="CBD_II"/>
    <property type="match status" value="1"/>
</dbReference>
<sequence>MFNSCKARTRAVALAMAATLSIVGAVAASPPATAAAGVEDEGADCAVTGLPDAGSLPTEAKLPDPFKKLDGTRLSTRSEWRCRREEIKKLAEKFVYGEKPPKPATVTGTVSRTGITVNVSNNGRSGSFSASVDVPSGTGPFPAVVVVGGFGADTAAIKAAGAAVISYDPYAVGKEGTPRSNKQGAFYNVYGSSSSTGLLLAWAWGVSRIIDVIEQSGGGVLKADATGVTGCSRFGKGAFVAGAFDQRIALTMPIESGSAGVPIFRGIPGEGAQSLSSAYGEQPWLGDAFGAFTSSPGRLPVDTHEMVAMVAPRGLFVMDNPHITNLGPRSASVAALGGAEVYKALGAGENITYWSDVQDGTHCASRPEWRTPLQQNIQKFLLRTGSAPGAMRVSAKAAGNLADWRTWQTPTLGDSADTTPPSTPGTPAVSGVTASGATLTWTPSTDQGGSGLAGYDVHREQGATDPRLGQSTAASISLTGLTAGTQYQVYVRARDGAGNLSVPSQPVTFTTTAGGGDTSPPTAPAGLAASGTTSTGTTLTWTASSDGTGVTGYEVLRATGGGTFAQVGTPATTSYTDTGLSPGTAYRYQVRARDAAGNLSPVSNTVEVTTSPGTPTGTCAAVPTVQTQWATGYVIQPLTVTNTGTSTITGWTVTFTLPPGHTLTGSWNGAVTVSGRTVTIRNAAHNGTLAPGAATTSLGFQATRPDGDTTLPSGYTCA</sequence>
<evidence type="ECO:0000256" key="7">
    <source>
        <dbReference type="ARBA" id="ARBA00023326"/>
    </source>
</evidence>
<evidence type="ECO:0000256" key="1">
    <source>
        <dbReference type="ARBA" id="ARBA00022487"/>
    </source>
</evidence>
<evidence type="ECO:0000256" key="3">
    <source>
        <dbReference type="ARBA" id="ARBA00022737"/>
    </source>
</evidence>
<reference evidence="12 13" key="1">
    <citation type="submission" date="2024-09" db="EMBL/GenBank/DDBJ databases">
        <authorList>
            <person name="Sun Q."/>
            <person name="Mori K."/>
        </authorList>
    </citation>
    <scope>NUCLEOTIDE SEQUENCE [LARGE SCALE GENOMIC DNA]</scope>
    <source>
        <strain evidence="12 13">CCM 3426</strain>
    </source>
</reference>
<dbReference type="Gene3D" id="3.40.50.1820">
    <property type="entry name" value="alpha/beta hydrolase"/>
    <property type="match status" value="1"/>
</dbReference>
<evidence type="ECO:0000313" key="13">
    <source>
        <dbReference type="Proteomes" id="UP001589647"/>
    </source>
</evidence>
<feature type="domain" description="Fibronectin type-III" evidence="10">
    <location>
        <begin position="523"/>
        <end position="613"/>
    </location>
</feature>